<evidence type="ECO:0000256" key="6">
    <source>
        <dbReference type="ARBA" id="ARBA00023211"/>
    </source>
</evidence>
<gene>
    <name evidence="8" type="ORF">B4135_3898</name>
</gene>
<dbReference type="AlphaFoldDB" id="A0A150L9K0"/>
<dbReference type="STRING" id="301148.B4135_3898"/>
<dbReference type="Pfam" id="PF00293">
    <property type="entry name" value="NUDIX"/>
    <property type="match status" value="1"/>
</dbReference>
<dbReference type="EMBL" id="LQYT01000133">
    <property type="protein sequence ID" value="KYD08987.1"/>
    <property type="molecule type" value="Genomic_DNA"/>
</dbReference>
<evidence type="ECO:0000256" key="4">
    <source>
        <dbReference type="ARBA" id="ARBA00022801"/>
    </source>
</evidence>
<dbReference type="PANTHER" id="PTHR12992:SF11">
    <property type="entry name" value="MITOCHONDRIAL COENZYME A DIPHOSPHATASE NUDT8"/>
    <property type="match status" value="1"/>
</dbReference>
<keyword evidence="4" id="KW-0378">Hydrolase</keyword>
<comment type="cofactor">
    <cofactor evidence="1">
        <name>Mn(2+)</name>
        <dbReference type="ChEBI" id="CHEBI:29035"/>
    </cofactor>
</comment>
<evidence type="ECO:0000259" key="7">
    <source>
        <dbReference type="PROSITE" id="PS51462"/>
    </source>
</evidence>
<dbReference type="CDD" id="cd03426">
    <property type="entry name" value="NUDIX_CoAse_Nudt7"/>
    <property type="match status" value="1"/>
</dbReference>
<dbReference type="PROSITE" id="PS51462">
    <property type="entry name" value="NUDIX"/>
    <property type="match status" value="1"/>
</dbReference>
<comment type="caution">
    <text evidence="8">The sequence shown here is derived from an EMBL/GenBank/DDBJ whole genome shotgun (WGS) entry which is preliminary data.</text>
</comment>
<dbReference type="GO" id="GO:0010945">
    <property type="term" value="F:coenzyme A diphosphatase activity"/>
    <property type="evidence" value="ECO:0007669"/>
    <property type="project" value="InterPro"/>
</dbReference>
<comment type="cofactor">
    <cofactor evidence="2">
        <name>Mg(2+)</name>
        <dbReference type="ChEBI" id="CHEBI:18420"/>
    </cofactor>
</comment>
<dbReference type="Proteomes" id="UP000075683">
    <property type="component" value="Unassembled WGS sequence"/>
</dbReference>
<feature type="domain" description="Nudix hydrolase" evidence="7">
    <location>
        <begin position="25"/>
        <end position="163"/>
    </location>
</feature>
<proteinExistence type="predicted"/>
<keyword evidence="5" id="KW-0460">Magnesium</keyword>
<dbReference type="PANTHER" id="PTHR12992">
    <property type="entry name" value="NUDIX HYDROLASE"/>
    <property type="match status" value="1"/>
</dbReference>
<dbReference type="SUPFAM" id="SSF55811">
    <property type="entry name" value="Nudix"/>
    <property type="match status" value="1"/>
</dbReference>
<evidence type="ECO:0000313" key="9">
    <source>
        <dbReference type="Proteomes" id="UP000075683"/>
    </source>
</evidence>
<evidence type="ECO:0000256" key="2">
    <source>
        <dbReference type="ARBA" id="ARBA00001946"/>
    </source>
</evidence>
<accession>A0A150L9K0</accession>
<protein>
    <recommendedName>
        <fullName evidence="7">Nudix hydrolase domain-containing protein</fullName>
    </recommendedName>
</protein>
<evidence type="ECO:0000256" key="3">
    <source>
        <dbReference type="ARBA" id="ARBA00022723"/>
    </source>
</evidence>
<dbReference type="PATRIC" id="fig|301148.3.peg.1967"/>
<evidence type="ECO:0000256" key="1">
    <source>
        <dbReference type="ARBA" id="ARBA00001936"/>
    </source>
</evidence>
<keyword evidence="6" id="KW-0464">Manganese</keyword>
<dbReference type="Gene3D" id="3.90.79.10">
    <property type="entry name" value="Nucleoside Triphosphate Pyrophosphohydrolase"/>
    <property type="match status" value="1"/>
</dbReference>
<evidence type="ECO:0000256" key="5">
    <source>
        <dbReference type="ARBA" id="ARBA00022842"/>
    </source>
</evidence>
<dbReference type="InterPro" id="IPR015797">
    <property type="entry name" value="NUDIX_hydrolase-like_dom_sf"/>
</dbReference>
<dbReference type="InterPro" id="IPR000086">
    <property type="entry name" value="NUDIX_hydrolase_dom"/>
</dbReference>
<keyword evidence="3" id="KW-0479">Metal-binding</keyword>
<name>A0A150L9K0_9BACI</name>
<organism evidence="8 9">
    <name type="scientific">Caldibacillus debilis</name>
    <dbReference type="NCBI Taxonomy" id="301148"/>
    <lineage>
        <taxon>Bacteria</taxon>
        <taxon>Bacillati</taxon>
        <taxon>Bacillota</taxon>
        <taxon>Bacilli</taxon>
        <taxon>Bacillales</taxon>
        <taxon>Bacillaceae</taxon>
        <taxon>Caldibacillus</taxon>
    </lineage>
</organism>
<evidence type="ECO:0000313" key="8">
    <source>
        <dbReference type="EMBL" id="KYD08987.1"/>
    </source>
</evidence>
<sequence length="216" mass="24669">MNMKWEQIQGKMANRKPDMAGKREWRVYGILVPLLERDGEIHLLFEVRSGKLRTQPGDICFPGGRMEKGDPDPKGAAVREACEELGISETAIGDVYPLDYIVQPLEGRIIYPFAGNLRGTPAFRPNEEEVEEIFTVPLSCLRKAEPEVHTVSFRPIPEEDFPFDRIPGGKNYPFRERKVKEFFYYYKDYCIWGLTANILHQFLQALGEDPVEGTGG</sequence>
<dbReference type="OrthoDB" id="9802805at2"/>
<dbReference type="InterPro" id="IPR045121">
    <property type="entry name" value="CoAse"/>
</dbReference>
<dbReference type="GO" id="GO:0046872">
    <property type="term" value="F:metal ion binding"/>
    <property type="evidence" value="ECO:0007669"/>
    <property type="project" value="UniProtKB-KW"/>
</dbReference>
<reference evidence="8 9" key="1">
    <citation type="submission" date="2016-01" db="EMBL/GenBank/DDBJ databases">
        <title>Draft Genome Sequences of Seven Thermophilic Sporeformers Isolated from Foods.</title>
        <authorList>
            <person name="Berendsen E.M."/>
            <person name="Wells-Bennik M.H."/>
            <person name="Krawcyk A.O."/>
            <person name="De Jong A."/>
            <person name="Holsappel S."/>
            <person name="Eijlander R.T."/>
            <person name="Kuipers O.P."/>
        </authorList>
    </citation>
    <scope>NUCLEOTIDE SEQUENCE [LARGE SCALE GENOMIC DNA]</scope>
    <source>
        <strain evidence="8 9">B4135</strain>
    </source>
</reference>